<keyword evidence="2" id="KW-1185">Reference proteome</keyword>
<dbReference type="AlphaFoldDB" id="A0A1B2HFI5"/>
<evidence type="ECO:0000313" key="1">
    <source>
        <dbReference type="EMBL" id="ANZ36462.1"/>
    </source>
</evidence>
<name>A0A1B2HFI5_9PSEU</name>
<evidence type="ECO:0000313" key="2">
    <source>
        <dbReference type="Proteomes" id="UP000093053"/>
    </source>
</evidence>
<dbReference type="Proteomes" id="UP000093053">
    <property type="component" value="Chromosome"/>
</dbReference>
<accession>A0A1B2HFI5</accession>
<protein>
    <submittedName>
        <fullName evidence="1">Uncharacterized protein</fullName>
    </submittedName>
</protein>
<dbReference type="Pfam" id="PF06067">
    <property type="entry name" value="DUF932"/>
    <property type="match status" value="1"/>
</dbReference>
<dbReference type="STRING" id="1586287.BBK82_10680"/>
<reference evidence="1 2" key="1">
    <citation type="submission" date="2016-07" db="EMBL/GenBank/DDBJ databases">
        <title>Complete genome sequence of the Lentzea guizhouensis DHS C013.</title>
        <authorList>
            <person name="Cao C."/>
        </authorList>
    </citation>
    <scope>NUCLEOTIDE SEQUENCE [LARGE SCALE GENOMIC DNA]</scope>
    <source>
        <strain evidence="1 2">DHS C013</strain>
    </source>
</reference>
<dbReference type="EMBL" id="CP016793">
    <property type="protein sequence ID" value="ANZ36462.1"/>
    <property type="molecule type" value="Genomic_DNA"/>
</dbReference>
<dbReference type="InterPro" id="IPR026325">
    <property type="entry name" value="DUF932"/>
</dbReference>
<sequence length="366" mass="39905">MVPQPIKPGKDSWARISTRNNGSRTIADLLAKAGLSGWNVKPVGVVGLPETGLCIDCERAVGELHKKECPSLDEADANPRVIGDDTCIPVPMYGSFALMRKNPESEFGWDVLGHTKSERVPVPIEVRAEMLTVIMKETKGKTGPAGPLWEGKGSFASIRHPEPVMVGGKDPVELRLVLVNSLVPGRPSQVMVCPVRVASQTSFPFDLGHNANHVYDLGAADDKDARISETSDALSLLNIYRERFEELANALVGRKITDAEFTGLTNALFPFPGDAAPKDKRERHGLCYAAMKALTYGEFDVITGEIAGTWWAALQAVMIIAEHLDPAKKLESGDLDEQGRAMDVLFSSKHYVHDAFRLARKAVKPK</sequence>
<dbReference type="KEGG" id="led:BBK82_10680"/>
<organism evidence="1 2">
    <name type="scientific">Lentzea guizhouensis</name>
    <dbReference type="NCBI Taxonomy" id="1586287"/>
    <lineage>
        <taxon>Bacteria</taxon>
        <taxon>Bacillati</taxon>
        <taxon>Actinomycetota</taxon>
        <taxon>Actinomycetes</taxon>
        <taxon>Pseudonocardiales</taxon>
        <taxon>Pseudonocardiaceae</taxon>
        <taxon>Lentzea</taxon>
    </lineage>
</organism>
<proteinExistence type="predicted"/>
<gene>
    <name evidence="1" type="ORF">BBK82_10680</name>
</gene>